<organism evidence="1 2">
    <name type="scientific">Lindgomyces ingoldianus</name>
    <dbReference type="NCBI Taxonomy" id="673940"/>
    <lineage>
        <taxon>Eukaryota</taxon>
        <taxon>Fungi</taxon>
        <taxon>Dikarya</taxon>
        <taxon>Ascomycota</taxon>
        <taxon>Pezizomycotina</taxon>
        <taxon>Dothideomycetes</taxon>
        <taxon>Pleosporomycetidae</taxon>
        <taxon>Pleosporales</taxon>
        <taxon>Lindgomycetaceae</taxon>
        <taxon>Lindgomyces</taxon>
    </lineage>
</organism>
<comment type="caution">
    <text evidence="1">The sequence shown here is derived from an EMBL/GenBank/DDBJ whole genome shotgun (WGS) entry which is preliminary data.</text>
</comment>
<sequence>MATLKTAFGEFRGKRSDFVVQYLGIKYASLKDQLSAPEMVDRYESEVVDASEFGPKCIATDACEYEQTFLIQQRLEIPKSPPMSGLESLNLNITVPDIPNTRPLPVMVFIHGGGYSIGSNYWPQYDPARFVKLSIEQGRPVIVVNINYRLGVLGNLTSEELHRAGYPGNNSLRDQKCALQWIKFHIEGFGGDPENVTAFGESAGAISVLNQLYSEDPLFKRGISMSGTPIMLKPLPPSVTEIAYGKIMKELALENATAEERIRRLLTIEPDELVAKTPMAVPLLPYLDGEIIPTMASFEKLSSTANRPDFSIPGSQWCTDLMIGHCQHDGNVFMFMGLESRKAGIAAAFCSSLTKNLSSPAAAGAVLQAYKISPSTSDDEAMKALLSFTTDIAYYAPALAYARFWPGRTFYYQFNEPNPWDGPAKGLANHMLDAAFLFQNYNNKLSPEACEVAVELAKDFICFANGLPPWEEFNDAKGNVRIYGPSKTWITGMGDYNGWYNGRKDTLFKLQEEGNVDLDELSLAWDKFLAGQ</sequence>
<reference evidence="1" key="1">
    <citation type="journal article" date="2020" name="Stud. Mycol.">
        <title>101 Dothideomycetes genomes: a test case for predicting lifestyles and emergence of pathogens.</title>
        <authorList>
            <person name="Haridas S."/>
            <person name="Albert R."/>
            <person name="Binder M."/>
            <person name="Bloem J."/>
            <person name="Labutti K."/>
            <person name="Salamov A."/>
            <person name="Andreopoulos B."/>
            <person name="Baker S."/>
            <person name="Barry K."/>
            <person name="Bills G."/>
            <person name="Bluhm B."/>
            <person name="Cannon C."/>
            <person name="Castanera R."/>
            <person name="Culley D."/>
            <person name="Daum C."/>
            <person name="Ezra D."/>
            <person name="Gonzalez J."/>
            <person name="Henrissat B."/>
            <person name="Kuo A."/>
            <person name="Liang C."/>
            <person name="Lipzen A."/>
            <person name="Lutzoni F."/>
            <person name="Magnuson J."/>
            <person name="Mondo S."/>
            <person name="Nolan M."/>
            <person name="Ohm R."/>
            <person name="Pangilinan J."/>
            <person name="Park H.-J."/>
            <person name="Ramirez L."/>
            <person name="Alfaro M."/>
            <person name="Sun H."/>
            <person name="Tritt A."/>
            <person name="Yoshinaga Y."/>
            <person name="Zwiers L.-H."/>
            <person name="Turgeon B."/>
            <person name="Goodwin S."/>
            <person name="Spatafora J."/>
            <person name="Crous P."/>
            <person name="Grigoriev I."/>
        </authorList>
    </citation>
    <scope>NUCLEOTIDE SEQUENCE</scope>
    <source>
        <strain evidence="1">ATCC 200398</strain>
    </source>
</reference>
<keyword evidence="2" id="KW-1185">Reference proteome</keyword>
<name>A0ACB6QIG9_9PLEO</name>
<dbReference type="EMBL" id="MU003523">
    <property type="protein sequence ID" value="KAF2466728.1"/>
    <property type="molecule type" value="Genomic_DNA"/>
</dbReference>
<evidence type="ECO:0000313" key="1">
    <source>
        <dbReference type="EMBL" id="KAF2466728.1"/>
    </source>
</evidence>
<accession>A0ACB6QIG9</accession>
<gene>
    <name evidence="1" type="ORF">BDR25DRAFT_293104</name>
</gene>
<evidence type="ECO:0000313" key="2">
    <source>
        <dbReference type="Proteomes" id="UP000799755"/>
    </source>
</evidence>
<proteinExistence type="predicted"/>
<dbReference type="Proteomes" id="UP000799755">
    <property type="component" value="Unassembled WGS sequence"/>
</dbReference>
<protein>
    <submittedName>
        <fullName evidence="1">Carboxylesteras-like protein</fullName>
    </submittedName>
</protein>